<accession>A0A6C0E0I7</accession>
<reference evidence="1" key="1">
    <citation type="journal article" date="2020" name="Nature">
        <title>Giant virus diversity and host interactions through global metagenomics.</title>
        <authorList>
            <person name="Schulz F."/>
            <person name="Roux S."/>
            <person name="Paez-Espino D."/>
            <person name="Jungbluth S."/>
            <person name="Walsh D.A."/>
            <person name="Denef V.J."/>
            <person name="McMahon K.D."/>
            <person name="Konstantinidis K.T."/>
            <person name="Eloe-Fadrosh E.A."/>
            <person name="Kyrpides N.C."/>
            <person name="Woyke T."/>
        </authorList>
    </citation>
    <scope>NUCLEOTIDE SEQUENCE</scope>
    <source>
        <strain evidence="1">GVMAG-M-3300023179-111</strain>
    </source>
</reference>
<sequence>MEVKLIEDFYVFNCPQCNEEIIVFKDELNCKIFRHAVYKHNYQQVDPHLPEKECYELIKTNSVYGCCKPIEIIYKDNKFLAVKCVYK</sequence>
<dbReference type="EMBL" id="MN739712">
    <property type="protein sequence ID" value="QHT22564.1"/>
    <property type="molecule type" value="Genomic_DNA"/>
</dbReference>
<name>A0A6C0E0I7_9ZZZZ</name>
<evidence type="ECO:0000313" key="1">
    <source>
        <dbReference type="EMBL" id="QHT22564.1"/>
    </source>
</evidence>
<dbReference type="AlphaFoldDB" id="A0A6C0E0I7"/>
<organism evidence="1">
    <name type="scientific">viral metagenome</name>
    <dbReference type="NCBI Taxonomy" id="1070528"/>
    <lineage>
        <taxon>unclassified sequences</taxon>
        <taxon>metagenomes</taxon>
        <taxon>organismal metagenomes</taxon>
    </lineage>
</organism>
<protein>
    <submittedName>
        <fullName evidence="1">Uncharacterized protein</fullName>
    </submittedName>
</protein>
<proteinExistence type="predicted"/>